<evidence type="ECO:0000313" key="3">
    <source>
        <dbReference type="Proteomes" id="UP000694420"/>
    </source>
</evidence>
<proteinExistence type="predicted"/>
<dbReference type="Proteomes" id="UP000694420">
    <property type="component" value="Unplaced"/>
</dbReference>
<evidence type="ECO:0000259" key="1">
    <source>
        <dbReference type="Pfam" id="PF22749"/>
    </source>
</evidence>
<dbReference type="Ensembl" id="ENSNPET00000008036.1">
    <property type="protein sequence ID" value="ENSNPEP00000007835.1"/>
    <property type="gene ID" value="ENSNPEG00000005878.1"/>
</dbReference>
<dbReference type="InterPro" id="IPR053858">
    <property type="entry name" value="Arb2_dom"/>
</dbReference>
<dbReference type="GO" id="GO:0031048">
    <property type="term" value="P:regulatory ncRNA-mediated heterochromatin formation"/>
    <property type="evidence" value="ECO:0007669"/>
    <property type="project" value="TreeGrafter"/>
</dbReference>
<sequence>MEHKLSLRKLLEDSEYQEQLNYDFNIKGELRHVDTNESFVFNYYKNAHERNHKRYQALGHVLSQYVYELLEGECLLQKVYIPTDATGDEPRSFFFMSENALTSTSSLTVLLQDRGVFHAGQWGQKTVINEGLDHGTQIPFIKMGLALRASAEGGSQLPGPEVSGVIPAAVAPQRARRLGR</sequence>
<organism evidence="2 3">
    <name type="scientific">Nothoprocta perdicaria</name>
    <name type="common">Chilean tinamou</name>
    <name type="synonym">Crypturus perdicarius</name>
    <dbReference type="NCBI Taxonomy" id="30464"/>
    <lineage>
        <taxon>Eukaryota</taxon>
        <taxon>Metazoa</taxon>
        <taxon>Chordata</taxon>
        <taxon>Craniata</taxon>
        <taxon>Vertebrata</taxon>
        <taxon>Euteleostomi</taxon>
        <taxon>Archelosauria</taxon>
        <taxon>Archosauria</taxon>
        <taxon>Dinosauria</taxon>
        <taxon>Saurischia</taxon>
        <taxon>Theropoda</taxon>
        <taxon>Coelurosauria</taxon>
        <taxon>Aves</taxon>
        <taxon>Palaeognathae</taxon>
        <taxon>Tinamiformes</taxon>
        <taxon>Tinamidae</taxon>
        <taxon>Nothoprocta</taxon>
    </lineage>
</organism>
<name>A0A8C6Z4B1_NOTPE</name>
<dbReference type="GO" id="GO:0005634">
    <property type="term" value="C:nucleus"/>
    <property type="evidence" value="ECO:0007669"/>
    <property type="project" value="TreeGrafter"/>
</dbReference>
<dbReference type="Pfam" id="PF22749">
    <property type="entry name" value="Arb2"/>
    <property type="match status" value="1"/>
</dbReference>
<dbReference type="InterPro" id="IPR048263">
    <property type="entry name" value="Arb2"/>
</dbReference>
<dbReference type="PANTHER" id="PTHR21357:SF2">
    <property type="entry name" value="PROTEIN FAM172B-RELATED"/>
    <property type="match status" value="1"/>
</dbReference>
<reference evidence="2" key="2">
    <citation type="submission" date="2025-09" db="UniProtKB">
        <authorList>
            <consortium name="Ensembl"/>
        </authorList>
    </citation>
    <scope>IDENTIFICATION</scope>
</reference>
<evidence type="ECO:0000313" key="2">
    <source>
        <dbReference type="Ensembl" id="ENSNPEP00000007835.1"/>
    </source>
</evidence>
<feature type="domain" description="Arb2" evidence="1">
    <location>
        <begin position="18"/>
        <end position="143"/>
    </location>
</feature>
<protein>
    <recommendedName>
        <fullName evidence="1">Arb2 domain-containing protein</fullName>
    </recommendedName>
</protein>
<accession>A0A8C6Z4B1</accession>
<keyword evidence="3" id="KW-1185">Reference proteome</keyword>
<dbReference type="GO" id="GO:0035197">
    <property type="term" value="F:siRNA binding"/>
    <property type="evidence" value="ECO:0007669"/>
    <property type="project" value="TreeGrafter"/>
</dbReference>
<reference evidence="2" key="1">
    <citation type="submission" date="2025-08" db="UniProtKB">
        <authorList>
            <consortium name="Ensembl"/>
        </authorList>
    </citation>
    <scope>IDENTIFICATION</scope>
</reference>
<dbReference type="PANTHER" id="PTHR21357">
    <property type="entry name" value="FAM172 FAMILY PROTEIN HOMOLOG CG10038"/>
    <property type="match status" value="1"/>
</dbReference>
<dbReference type="AlphaFoldDB" id="A0A8C6Z4B1"/>